<accession>A0A444JAW9</accession>
<dbReference type="InterPro" id="IPR036515">
    <property type="entry name" value="Transposase_17_sf"/>
</dbReference>
<dbReference type="GO" id="GO:0004803">
    <property type="term" value="F:transposase activity"/>
    <property type="evidence" value="ECO:0007669"/>
    <property type="project" value="InterPro"/>
</dbReference>
<comment type="caution">
    <text evidence="3">The sequence shown here is derived from an EMBL/GenBank/DDBJ whole genome shotgun (WGS) entry which is preliminary data.</text>
</comment>
<dbReference type="GO" id="GO:0003677">
    <property type="term" value="F:DNA binding"/>
    <property type="evidence" value="ECO:0007669"/>
    <property type="project" value="InterPro"/>
</dbReference>
<feature type="domain" description="Transposase IS200-like" evidence="2">
    <location>
        <begin position="25"/>
        <end position="140"/>
    </location>
</feature>
<dbReference type="SUPFAM" id="SSF143422">
    <property type="entry name" value="Transposase IS200-like"/>
    <property type="match status" value="1"/>
</dbReference>
<dbReference type="Pfam" id="PF01797">
    <property type="entry name" value="Y1_Tnp"/>
    <property type="match status" value="1"/>
</dbReference>
<dbReference type="SMART" id="SM01321">
    <property type="entry name" value="Y1_Tnp"/>
    <property type="match status" value="1"/>
</dbReference>
<dbReference type="Gene3D" id="3.30.70.1290">
    <property type="entry name" value="Transposase IS200-like"/>
    <property type="match status" value="1"/>
</dbReference>
<reference evidence="3 4" key="1">
    <citation type="submission" date="2017-01" db="EMBL/GenBank/DDBJ databases">
        <title>The cable genome- insights into the physiology and evolution of filamentous bacteria capable of sulfide oxidation via long distance electron transfer.</title>
        <authorList>
            <person name="Schreiber L."/>
            <person name="Bjerg J.T."/>
            <person name="Boggild A."/>
            <person name="Van De Vossenberg J."/>
            <person name="Meysman F."/>
            <person name="Nielsen L.P."/>
            <person name="Schramm A."/>
            <person name="Kjeldsen K.U."/>
        </authorList>
    </citation>
    <scope>NUCLEOTIDE SEQUENCE [LARGE SCALE GENOMIC DNA]</scope>
    <source>
        <strain evidence="3">A5</strain>
    </source>
</reference>
<evidence type="ECO:0000313" key="4">
    <source>
        <dbReference type="Proteomes" id="UP000288892"/>
    </source>
</evidence>
<dbReference type="PANTHER" id="PTHR34322:SF2">
    <property type="entry name" value="TRANSPOSASE IS200-LIKE DOMAIN-CONTAINING PROTEIN"/>
    <property type="match status" value="1"/>
</dbReference>
<protein>
    <submittedName>
        <fullName evidence="3">Putative transposase</fullName>
    </submittedName>
</protein>
<name>A0A444JAW9_9BACT</name>
<evidence type="ECO:0000313" key="3">
    <source>
        <dbReference type="EMBL" id="RWX50192.1"/>
    </source>
</evidence>
<dbReference type="InterPro" id="IPR002686">
    <property type="entry name" value="Transposase_17"/>
</dbReference>
<feature type="non-terminal residue" evidence="3">
    <location>
        <position position="1"/>
    </location>
</feature>
<feature type="region of interest" description="Disordered" evidence="1">
    <location>
        <begin position="227"/>
        <end position="248"/>
    </location>
</feature>
<proteinExistence type="predicted"/>
<evidence type="ECO:0000259" key="2">
    <source>
        <dbReference type="SMART" id="SM01321"/>
    </source>
</evidence>
<evidence type="ECO:0000256" key="1">
    <source>
        <dbReference type="SAM" id="MobiDB-lite"/>
    </source>
</evidence>
<dbReference type="EMBL" id="MTKS01000368">
    <property type="protein sequence ID" value="RWX50192.1"/>
    <property type="molecule type" value="Genomic_DNA"/>
</dbReference>
<gene>
    <name evidence="3" type="ORF">VU01_13681</name>
</gene>
<feature type="compositionally biased region" description="Basic residues" evidence="1">
    <location>
        <begin position="239"/>
        <end position="248"/>
    </location>
</feature>
<dbReference type="PANTHER" id="PTHR34322">
    <property type="entry name" value="TRANSPOSASE, Y1_TNP DOMAIN-CONTAINING"/>
    <property type="match status" value="1"/>
</dbReference>
<dbReference type="GO" id="GO:0006313">
    <property type="term" value="P:DNA transposition"/>
    <property type="evidence" value="ECO:0007669"/>
    <property type="project" value="InterPro"/>
</dbReference>
<dbReference type="AlphaFoldDB" id="A0A444JAW9"/>
<organism evidence="3 4">
    <name type="scientific">Candidatus Electrothrix marina</name>
    <dbReference type="NCBI Taxonomy" id="1859130"/>
    <lineage>
        <taxon>Bacteria</taxon>
        <taxon>Pseudomonadati</taxon>
        <taxon>Thermodesulfobacteriota</taxon>
        <taxon>Desulfobulbia</taxon>
        <taxon>Desulfobulbales</taxon>
        <taxon>Desulfobulbaceae</taxon>
        <taxon>Candidatus Electrothrix</taxon>
    </lineage>
</organism>
<dbReference type="Proteomes" id="UP000288892">
    <property type="component" value="Unassembled WGS sequence"/>
</dbReference>
<keyword evidence="4" id="KW-1185">Reference proteome</keyword>
<sequence length="248" mass="28792">HVFLIYHYATIVYSQLMPRRSRIIVPGTPLHIIQRGNNRQACFFADEDYLFYLDWLKKYARISRCSVHAFVLMKNHVHLLLTPQKAESAGKLMKRLGQRYVQYVNRTYQRSGTLWEGRFRSCIIQQETYLFTCQRYIEMNPVRAGRVQDPGEYGWSSFGINAQGEPSDLIKPHPLYKKLGGNSAERQQAYRELFQQELDPVEIDKIRKATNGNFSLGDDQFNTEISELLGRRVSPGKAGRPKKRADGE</sequence>